<dbReference type="Proteomes" id="UP001249959">
    <property type="component" value="Unassembled WGS sequence"/>
</dbReference>
<dbReference type="EMBL" id="JAVNWW010000001">
    <property type="protein sequence ID" value="MDU0807962.1"/>
    <property type="molecule type" value="Genomic_DNA"/>
</dbReference>
<accession>A0ABU3TQ29</accession>
<proteinExistence type="predicted"/>
<sequence>MEPAAIKRILIGTIIYLMAFDSLYGQTTSVSNKMFQRTFAQKNILDPFYYLGDKIKKRNTHCYVILENDLVKNVPIPEGVYCKNNFGLFAY</sequence>
<evidence type="ECO:0000313" key="1">
    <source>
        <dbReference type="EMBL" id="MDU0807962.1"/>
    </source>
</evidence>
<evidence type="ECO:0000313" key="2">
    <source>
        <dbReference type="Proteomes" id="UP001249959"/>
    </source>
</evidence>
<reference evidence="1 2" key="1">
    <citation type="submission" date="2023-09" db="EMBL/GenBank/DDBJ databases">
        <title>Aquirufa genomes.</title>
        <authorList>
            <person name="Pitt A."/>
        </authorList>
    </citation>
    <scope>NUCLEOTIDE SEQUENCE [LARGE SCALE GENOMIC DNA]</scope>
    <source>
        <strain evidence="1 2">LEOWEIH-7C</strain>
    </source>
</reference>
<dbReference type="RefSeq" id="WP_316070255.1">
    <property type="nucleotide sequence ID" value="NZ_JAVNWW010000001.1"/>
</dbReference>
<keyword evidence="2" id="KW-1185">Reference proteome</keyword>
<gene>
    <name evidence="1" type="ORF">PQG45_02805</name>
</gene>
<comment type="caution">
    <text evidence="1">The sequence shown here is derived from an EMBL/GenBank/DDBJ whole genome shotgun (WGS) entry which is preliminary data.</text>
</comment>
<organism evidence="1 2">
    <name type="scientific">Aquirufa regiilacus</name>
    <dbReference type="NCBI Taxonomy" id="3024868"/>
    <lineage>
        <taxon>Bacteria</taxon>
        <taxon>Pseudomonadati</taxon>
        <taxon>Bacteroidota</taxon>
        <taxon>Cytophagia</taxon>
        <taxon>Cytophagales</taxon>
        <taxon>Flectobacillaceae</taxon>
        <taxon>Aquirufa</taxon>
    </lineage>
</organism>
<protein>
    <submittedName>
        <fullName evidence="1">Uncharacterized protein</fullName>
    </submittedName>
</protein>
<name>A0ABU3TQ29_9BACT</name>